<feature type="transmembrane region" description="Helical" evidence="3">
    <location>
        <begin position="647"/>
        <end position="675"/>
    </location>
</feature>
<evidence type="ECO:0000259" key="4">
    <source>
        <dbReference type="Pfam" id="PF01734"/>
    </source>
</evidence>
<evidence type="ECO:0000313" key="6">
    <source>
        <dbReference type="Proteomes" id="UP000219452"/>
    </source>
</evidence>
<feature type="transmembrane region" description="Helical" evidence="3">
    <location>
        <begin position="527"/>
        <end position="549"/>
    </location>
</feature>
<feature type="transmembrane region" description="Helical" evidence="3">
    <location>
        <begin position="494"/>
        <end position="515"/>
    </location>
</feature>
<feature type="domain" description="PNPLA" evidence="4">
    <location>
        <begin position="223"/>
        <end position="276"/>
    </location>
</feature>
<dbReference type="RefSeq" id="WP_218840218.1">
    <property type="nucleotide sequence ID" value="NZ_OCNH01000002.1"/>
</dbReference>
<gene>
    <name evidence="5" type="ORF">SAMN06269250_3310</name>
</gene>
<dbReference type="Proteomes" id="UP000219452">
    <property type="component" value="Unassembled WGS sequence"/>
</dbReference>
<keyword evidence="1" id="KW-0443">Lipid metabolism</keyword>
<organism evidence="5 6">
    <name type="scientific">Spirosoma fluviale</name>
    <dbReference type="NCBI Taxonomy" id="1597977"/>
    <lineage>
        <taxon>Bacteria</taxon>
        <taxon>Pseudomonadati</taxon>
        <taxon>Bacteroidota</taxon>
        <taxon>Cytophagia</taxon>
        <taxon>Cytophagales</taxon>
        <taxon>Cytophagaceae</taxon>
        <taxon>Spirosoma</taxon>
    </lineage>
</organism>
<keyword evidence="6" id="KW-1185">Reference proteome</keyword>
<feature type="transmembrane region" description="Helical" evidence="3">
    <location>
        <begin position="362"/>
        <end position="381"/>
    </location>
</feature>
<name>A0A286G3Q4_9BACT</name>
<dbReference type="SUPFAM" id="SSF52151">
    <property type="entry name" value="FabD/lysophospholipase-like"/>
    <property type="match status" value="1"/>
</dbReference>
<dbReference type="GO" id="GO:0004623">
    <property type="term" value="F:phospholipase A2 activity"/>
    <property type="evidence" value="ECO:0007669"/>
    <property type="project" value="TreeGrafter"/>
</dbReference>
<dbReference type="PANTHER" id="PTHR10728:SF40">
    <property type="entry name" value="PATATIN FAMILY PROTEIN"/>
    <property type="match status" value="1"/>
</dbReference>
<keyword evidence="3" id="KW-0472">Membrane</keyword>
<keyword evidence="3" id="KW-1133">Transmembrane helix</keyword>
<dbReference type="AlphaFoldDB" id="A0A286G3Q4"/>
<accession>A0A286G3Q4</accession>
<dbReference type="EMBL" id="OCNH01000002">
    <property type="protein sequence ID" value="SOD90135.1"/>
    <property type="molecule type" value="Genomic_DNA"/>
</dbReference>
<sequence>MPKPPINYVNRSLRFCEMLEEEYDHLCQGNYFHGNGKSKSSINNSEKQLTEIELRNTAELLKGLEKWFRDENKSVIPSPNEIRYKELAEWLMALKPITGDITSNKKKLVKFIKQILEGKLEEDLVEVKPWMRDASLRPYTRGLLKHYDQQRAKTKSPKPEEKKSLVEDWLPDWAILTKGAAVDRKLLNRLLLEDAYVGYIHRIDDQRLERIFAKMYDRHHTALCLSGGGIRSATFALGVVQGLVKNKVLDKFTYLSTVSGGGYLGSWLSAWIHHEGFDEVNKKLRCHADTPIEPEAAPVRHLRQYSNYLSPEFGLLSADTWTLFAIYLRNLLLLWLVIIPFLAAITAIPWLIVTIVNLKAGYSSAGVFTTSSLAALCTVYGTRFIHEYRPRNIATYKKKQVRESKRDQSAFLLNCLLPLCCAIFFWMLAWRWFEKLPPDSSAFLQNIHTSLDFNGADGIHLFSYGGFVIMMGTTLAHFLGWLIAIRFQLQHSKVLEIVAVAVTGAIAGLLLLLTGKLLLLSGLSSNMVLYTCLAAPGFMLSLLIAGYIFEGIISLRTDDAEREWTARYSGWLLIVAIGWFIITGLVLYGLDLTRTLIVVIGLPTTAGVGIGSGILTAFLGQNSKTNGDEKDQGHTNVMNLSRLLSKLALPIVAVITVLALFIGLSLADMALIRYVGFQLDPLSFRRLDSTTLSYASPWLSFSVLVVLFLIGSGFGLVVSTNKFSLHALYRMRLIRTYLGASRPPGERQPDPFTGFDETDNIDMKKLSTPPPSFAKSSPKAGKEKASGRRNAPFHVINIALNLVAGRNLAWQERKAESFTVTSLHAGAMYLGYRRTGQKHSKVDSSDARCYGGKTGITLGTAMTISGAAASPNQGYNSSLVIGFLMTLFNVRLGWWLGNPGPAGDDTFYKSGPIQALRPIYDEMIGNTDDVNPYVYLSDGGHFENLGLYEMVSRRNRVILVSDAGCDESCNLEDLGNAIRKVRIDLGISIDFPLGFTVRSRTAVSPKHGKYLAIGRIRYSEGPSPGDVPKKNARTKHYSANDGILLYIKPGFYGHEPRDIFNYASAKKAFPHESTSDQFFSESQFESYRALGAYVIERVKADLKTDFNLTLDDFFDNSKWENCIDVLNQKIKNEVIIKKKKESPKANLPKVE</sequence>
<feature type="transmembrane region" description="Helical" evidence="3">
    <location>
        <begin position="332"/>
        <end position="356"/>
    </location>
</feature>
<feature type="transmembrane region" description="Helical" evidence="3">
    <location>
        <begin position="695"/>
        <end position="718"/>
    </location>
</feature>
<evidence type="ECO:0000256" key="2">
    <source>
        <dbReference type="SAM" id="MobiDB-lite"/>
    </source>
</evidence>
<evidence type="ECO:0000313" key="5">
    <source>
        <dbReference type="EMBL" id="SOD90135.1"/>
    </source>
</evidence>
<protein>
    <submittedName>
        <fullName evidence="5">Patatin-like phospholipase</fullName>
    </submittedName>
</protein>
<dbReference type="Pfam" id="PF01734">
    <property type="entry name" value="Patatin"/>
    <property type="match status" value="1"/>
</dbReference>
<dbReference type="PANTHER" id="PTHR10728">
    <property type="entry name" value="CYTOSOLIC PHOSPHOLIPASE A2"/>
    <property type="match status" value="1"/>
</dbReference>
<feature type="transmembrane region" description="Helical" evidence="3">
    <location>
        <begin position="461"/>
        <end position="482"/>
    </location>
</feature>
<feature type="transmembrane region" description="Helical" evidence="3">
    <location>
        <begin position="411"/>
        <end position="433"/>
    </location>
</feature>
<dbReference type="GO" id="GO:0005829">
    <property type="term" value="C:cytosol"/>
    <property type="evidence" value="ECO:0007669"/>
    <property type="project" value="TreeGrafter"/>
</dbReference>
<proteinExistence type="predicted"/>
<reference evidence="6" key="1">
    <citation type="submission" date="2017-09" db="EMBL/GenBank/DDBJ databases">
        <authorList>
            <person name="Varghese N."/>
            <person name="Submissions S."/>
        </authorList>
    </citation>
    <scope>NUCLEOTIDE SEQUENCE [LARGE SCALE GENOMIC DNA]</scope>
    <source>
        <strain evidence="6">DSM 29961</strain>
    </source>
</reference>
<evidence type="ECO:0000256" key="1">
    <source>
        <dbReference type="ARBA" id="ARBA00023098"/>
    </source>
</evidence>
<feature type="transmembrane region" description="Helical" evidence="3">
    <location>
        <begin position="570"/>
        <end position="590"/>
    </location>
</feature>
<keyword evidence="3" id="KW-0812">Transmembrane</keyword>
<feature type="region of interest" description="Disordered" evidence="2">
    <location>
        <begin position="766"/>
        <end position="788"/>
    </location>
</feature>
<evidence type="ECO:0000256" key="3">
    <source>
        <dbReference type="SAM" id="Phobius"/>
    </source>
</evidence>
<dbReference type="InterPro" id="IPR016035">
    <property type="entry name" value="Acyl_Trfase/lysoPLipase"/>
</dbReference>
<dbReference type="InterPro" id="IPR002641">
    <property type="entry name" value="PNPLA_dom"/>
</dbReference>
<feature type="transmembrane region" description="Helical" evidence="3">
    <location>
        <begin position="596"/>
        <end position="620"/>
    </location>
</feature>
<dbReference type="Gene3D" id="3.40.1090.10">
    <property type="entry name" value="Cytosolic phospholipase A2 catalytic domain"/>
    <property type="match status" value="1"/>
</dbReference>
<dbReference type="GO" id="GO:0046475">
    <property type="term" value="P:glycerophospholipid catabolic process"/>
    <property type="evidence" value="ECO:0007669"/>
    <property type="project" value="TreeGrafter"/>
</dbReference>